<dbReference type="GeneID" id="65132281"/>
<keyword evidence="2" id="KW-1185">Reference proteome</keyword>
<dbReference type="Proteomes" id="UP000593635">
    <property type="component" value="Segment"/>
</dbReference>
<dbReference type="RefSeq" id="YP_010113743.1">
    <property type="nucleotide sequence ID" value="NC_055908.1"/>
</dbReference>
<dbReference type="KEGG" id="vg:65132281"/>
<reference evidence="1 2" key="1">
    <citation type="submission" date="2020-09" db="EMBL/GenBank/DDBJ databases">
        <authorList>
            <person name="Li C."/>
            <person name="Ding Y."/>
            <person name="Wu Q."/>
        </authorList>
    </citation>
    <scope>NUCLEOTIDE SEQUENCE [LARGE SCALE GENOMIC DNA]</scope>
</reference>
<evidence type="ECO:0000313" key="2">
    <source>
        <dbReference type="Proteomes" id="UP000593635"/>
    </source>
</evidence>
<name>A0A7M1RR63_9CAUD</name>
<accession>A0A7M1RR63</accession>
<dbReference type="EMBL" id="MW012634">
    <property type="protein sequence ID" value="QOR56262.1"/>
    <property type="molecule type" value="Genomic_DNA"/>
</dbReference>
<sequence length="56" mass="6823">MKRQVRAMLKEHNRLGKLVRSRHLSLNKPNLQFRLFCEYMMIKSELKKWGYNKCGL</sequence>
<proteinExistence type="predicted"/>
<protein>
    <submittedName>
        <fullName evidence="1">Uncharacterized protein</fullName>
    </submittedName>
</protein>
<evidence type="ECO:0000313" key="1">
    <source>
        <dbReference type="EMBL" id="QOR56262.1"/>
    </source>
</evidence>
<organism evidence="1 2">
    <name type="scientific">Bacillus phage DLc1</name>
    <dbReference type="NCBI Taxonomy" id="2777318"/>
    <lineage>
        <taxon>Viruses</taxon>
        <taxon>Duplodnaviria</taxon>
        <taxon>Heunggongvirae</taxon>
        <taxon>Uroviricota</taxon>
        <taxon>Caudoviricetes</taxon>
        <taxon>Salasmaviridae</taxon>
        <taxon>Huangshavirus</taxon>
        <taxon>Huangshavirus dlcuna</taxon>
    </lineage>
</organism>